<feature type="transmembrane region" description="Helical" evidence="2">
    <location>
        <begin position="21"/>
        <end position="47"/>
    </location>
</feature>
<keyword evidence="2" id="KW-0472">Membrane</keyword>
<keyword evidence="4" id="KW-1185">Reference proteome</keyword>
<reference evidence="3 4" key="1">
    <citation type="submission" date="2020-12" db="EMBL/GenBank/DDBJ databases">
        <title>FDA dAtabase for Regulatory Grade micrObial Sequences (FDA-ARGOS): Supporting development and validation of Infectious Disease Dx tests.</title>
        <authorList>
            <person name="Sproer C."/>
            <person name="Gronow S."/>
            <person name="Severitt S."/>
            <person name="Schroder I."/>
            <person name="Tallon L."/>
            <person name="Sadzewicz L."/>
            <person name="Zhao X."/>
            <person name="Boylan J."/>
            <person name="Ott S."/>
            <person name="Bowen H."/>
            <person name="Vavikolanu K."/>
            <person name="Mehta A."/>
            <person name="Aluvathingal J."/>
            <person name="Nadendla S."/>
            <person name="Lowell S."/>
            <person name="Myers T."/>
            <person name="Yan Y."/>
            <person name="Sichtig H."/>
        </authorList>
    </citation>
    <scope>NUCLEOTIDE SEQUENCE [LARGE SCALE GENOMIC DNA]</scope>
    <source>
        <strain evidence="3 4">FDAARGOS_877</strain>
    </source>
</reference>
<evidence type="ECO:0000256" key="1">
    <source>
        <dbReference type="SAM" id="MobiDB-lite"/>
    </source>
</evidence>
<dbReference type="Proteomes" id="UP000595058">
    <property type="component" value="Chromosome"/>
</dbReference>
<feature type="region of interest" description="Disordered" evidence="1">
    <location>
        <begin position="239"/>
        <end position="265"/>
    </location>
</feature>
<dbReference type="InterPro" id="IPR014147">
    <property type="entry name" value="T4SS_TrbJ"/>
</dbReference>
<evidence type="ECO:0000313" key="4">
    <source>
        <dbReference type="Proteomes" id="UP000595058"/>
    </source>
</evidence>
<accession>A0ABX6Y0X0</accession>
<evidence type="ECO:0000256" key="2">
    <source>
        <dbReference type="SAM" id="Phobius"/>
    </source>
</evidence>
<keyword evidence="2" id="KW-1133">Transmembrane helix</keyword>
<dbReference type="EMBL" id="CP065720">
    <property type="protein sequence ID" value="QPT19904.1"/>
    <property type="molecule type" value="Genomic_DNA"/>
</dbReference>
<protein>
    <submittedName>
        <fullName evidence="3">P-type conjugative transfer protein TrbJ</fullName>
    </submittedName>
</protein>
<evidence type="ECO:0000313" key="3">
    <source>
        <dbReference type="EMBL" id="QPT19904.1"/>
    </source>
</evidence>
<name>A0ABX6Y0X0_9GAMM</name>
<sequence length="265" mass="29205">MTSNPRNSRYRSASVSVRKGIISIVTSGAIASGGVTFVTPTPAYAIYCSNCSTFYQQMFEYAEAVNTALNTAESLQTQIRQYQNMVIQGTALPRSMFSSIAADLGSVVSLYKRSQAIGRQIQNMDSQFNAAFPGFEFYLSQAANSAEVSARDRYQKWSAQGRDNVKTALEAANLNTSTFESEDVRLDRMVARSQSAVGRMQAIQAGNEIASQNVQQLQKLRDLLATQINMQGNYMAQADDRKAASEAAEQQFEARENNWGPSEDF</sequence>
<organism evidence="3 4">
    <name type="scientific">Stutzerimonas frequens</name>
    <dbReference type="NCBI Taxonomy" id="2968969"/>
    <lineage>
        <taxon>Bacteria</taxon>
        <taxon>Pseudomonadati</taxon>
        <taxon>Pseudomonadota</taxon>
        <taxon>Gammaproteobacteria</taxon>
        <taxon>Pseudomonadales</taxon>
        <taxon>Pseudomonadaceae</taxon>
        <taxon>Stutzerimonas</taxon>
    </lineage>
</organism>
<gene>
    <name evidence="3" type="primary">trbJ</name>
    <name evidence="3" type="ORF">I6G34_19610</name>
</gene>
<dbReference type="NCBIfam" id="TIGR02780">
    <property type="entry name" value="TrbJ_Ti"/>
    <property type="match status" value="1"/>
</dbReference>
<keyword evidence="2" id="KW-0812">Transmembrane</keyword>
<proteinExistence type="predicted"/>